<dbReference type="OrthoDB" id="9804482at2"/>
<keyword evidence="8" id="KW-1185">Reference proteome</keyword>
<reference evidence="9" key="1">
    <citation type="journal article" date="2000" name="J. Bacteriol.">
        <title>radC102 of Escherichia coli is an allele of recG.</title>
        <authorList>
            <person name="Lombardo M.J."/>
            <person name="Rosenberg S.M."/>
        </authorList>
    </citation>
    <scope>NUCLEOTIDE SEQUENCE</scope>
</reference>
<keyword evidence="5" id="KW-0482">Metalloprotease</keyword>
<name>A0A8B6X1H2_9BURK</name>
<dbReference type="GO" id="GO:0046872">
    <property type="term" value="F:metal ion binding"/>
    <property type="evidence" value="ECO:0007669"/>
    <property type="project" value="UniProtKB-KW"/>
</dbReference>
<dbReference type="Gene3D" id="3.40.140.10">
    <property type="entry name" value="Cytidine Deaminase, domain 2"/>
    <property type="match status" value="1"/>
</dbReference>
<dbReference type="Gene3D" id="1.10.150.20">
    <property type="entry name" value="5' to 3' exonuclease, C-terminal subdomain"/>
    <property type="match status" value="1"/>
</dbReference>
<evidence type="ECO:0000256" key="1">
    <source>
        <dbReference type="ARBA" id="ARBA00022670"/>
    </source>
</evidence>
<keyword evidence="3" id="KW-0378">Hydrolase</keyword>
<proteinExistence type="inferred from homology"/>
<dbReference type="InterPro" id="IPR020891">
    <property type="entry name" value="UPF0758_CS"/>
</dbReference>
<reference evidence="9" key="2">
    <citation type="journal article" date="2008" name="J. Bacteriol.">
        <title>RadC, a misleading name?</title>
        <authorList>
            <person name="Attaiech L."/>
            <person name="Granadel C."/>
            <person name="Claverys J.P."/>
            <person name="Martin B."/>
        </authorList>
    </citation>
    <scope>NUCLEOTIDE SEQUENCE</scope>
</reference>
<evidence type="ECO:0000259" key="7">
    <source>
        <dbReference type="PROSITE" id="PS50249"/>
    </source>
</evidence>
<evidence type="ECO:0000256" key="5">
    <source>
        <dbReference type="ARBA" id="ARBA00023049"/>
    </source>
</evidence>
<accession>A0A8B6X1H2</accession>
<evidence type="ECO:0000256" key="6">
    <source>
        <dbReference type="RuleBase" id="RU003797"/>
    </source>
</evidence>
<reference evidence="9" key="3">
    <citation type="submission" date="2025-08" db="UniProtKB">
        <authorList>
            <consortium name="RefSeq"/>
        </authorList>
    </citation>
    <scope>IDENTIFICATION</scope>
</reference>
<protein>
    <submittedName>
        <fullName evidence="9">RadC family protein</fullName>
    </submittedName>
</protein>
<dbReference type="NCBIfam" id="NF000642">
    <property type="entry name" value="PRK00024.1"/>
    <property type="match status" value="1"/>
</dbReference>
<dbReference type="PROSITE" id="PS50249">
    <property type="entry name" value="MPN"/>
    <property type="match status" value="1"/>
</dbReference>
<sequence length="225" mass="24758">MAITDWPEAERPRERLLAQGARALSDAELLAVFLRVGIKGKSAVDLARDCIQRFGSLGRLFNAARADFSAIPGMGDAKYAQLQAVLEMARRTIESELRQDTAGLTSPQAVRDLLRLKLAALEYEVFMVLFLDTQNRLLATEELFRGTIAQTAVYPREVVKRALAWNASAVVLAHNHPSGLAEPSGADHSITRTLRDALALVDVRTLDHFIVAGHQAISFAERGWL</sequence>
<evidence type="ECO:0000313" key="9">
    <source>
        <dbReference type="RefSeq" id="WP_028310225.1"/>
    </source>
</evidence>
<dbReference type="GO" id="GO:0008237">
    <property type="term" value="F:metallopeptidase activity"/>
    <property type="evidence" value="ECO:0007669"/>
    <property type="project" value="UniProtKB-KW"/>
</dbReference>
<organism evidence="8 9">
    <name type="scientific">Derxia gummosa DSM 723</name>
    <dbReference type="NCBI Taxonomy" id="1121388"/>
    <lineage>
        <taxon>Bacteria</taxon>
        <taxon>Pseudomonadati</taxon>
        <taxon>Pseudomonadota</taxon>
        <taxon>Betaproteobacteria</taxon>
        <taxon>Burkholderiales</taxon>
        <taxon>Alcaligenaceae</taxon>
        <taxon>Derxia</taxon>
    </lineage>
</organism>
<keyword evidence="2" id="KW-0479">Metal-binding</keyword>
<keyword evidence="4" id="KW-0862">Zinc</keyword>
<evidence type="ECO:0000256" key="3">
    <source>
        <dbReference type="ARBA" id="ARBA00022801"/>
    </source>
</evidence>
<evidence type="ECO:0000256" key="2">
    <source>
        <dbReference type="ARBA" id="ARBA00022723"/>
    </source>
</evidence>
<dbReference type="AlphaFoldDB" id="A0A8B6X1H2"/>
<dbReference type="InterPro" id="IPR001405">
    <property type="entry name" value="UPF0758"/>
</dbReference>
<dbReference type="PANTHER" id="PTHR30471:SF3">
    <property type="entry name" value="UPF0758 PROTEIN YEES-RELATED"/>
    <property type="match status" value="1"/>
</dbReference>
<evidence type="ECO:0000313" key="8">
    <source>
        <dbReference type="Proteomes" id="UP000675920"/>
    </source>
</evidence>
<gene>
    <name evidence="9" type="primary">radC</name>
</gene>
<dbReference type="Pfam" id="PF04002">
    <property type="entry name" value="RadC"/>
    <property type="match status" value="1"/>
</dbReference>
<evidence type="ECO:0000256" key="4">
    <source>
        <dbReference type="ARBA" id="ARBA00022833"/>
    </source>
</evidence>
<dbReference type="PROSITE" id="PS01302">
    <property type="entry name" value="UPF0758"/>
    <property type="match status" value="1"/>
</dbReference>
<dbReference type="SUPFAM" id="SSF47781">
    <property type="entry name" value="RuvA domain 2-like"/>
    <property type="match status" value="1"/>
</dbReference>
<dbReference type="Proteomes" id="UP000675920">
    <property type="component" value="Unplaced"/>
</dbReference>
<dbReference type="CDD" id="cd08071">
    <property type="entry name" value="MPN_DUF2466"/>
    <property type="match status" value="1"/>
</dbReference>
<dbReference type="PANTHER" id="PTHR30471">
    <property type="entry name" value="DNA REPAIR PROTEIN RADC"/>
    <property type="match status" value="1"/>
</dbReference>
<dbReference type="Pfam" id="PF20582">
    <property type="entry name" value="UPF0758_N"/>
    <property type="match status" value="1"/>
</dbReference>
<dbReference type="InterPro" id="IPR010994">
    <property type="entry name" value="RuvA_2-like"/>
</dbReference>
<keyword evidence="1" id="KW-0645">Protease</keyword>
<dbReference type="RefSeq" id="WP_028310225.1">
    <property type="nucleotide sequence ID" value="NZ_AXWS01000007.1"/>
</dbReference>
<dbReference type="InterPro" id="IPR025657">
    <property type="entry name" value="RadC_JAB"/>
</dbReference>
<dbReference type="GO" id="GO:0006508">
    <property type="term" value="P:proteolysis"/>
    <property type="evidence" value="ECO:0007669"/>
    <property type="project" value="UniProtKB-KW"/>
</dbReference>
<feature type="domain" description="MPN" evidence="7">
    <location>
        <begin position="103"/>
        <end position="225"/>
    </location>
</feature>
<dbReference type="InterPro" id="IPR037518">
    <property type="entry name" value="MPN"/>
</dbReference>
<comment type="similarity">
    <text evidence="6">Belongs to the UPF0758 family.</text>
</comment>
<dbReference type="InterPro" id="IPR046778">
    <property type="entry name" value="UPF0758_N"/>
</dbReference>
<dbReference type="NCBIfam" id="TIGR00608">
    <property type="entry name" value="radc"/>
    <property type="match status" value="1"/>
</dbReference>